<dbReference type="Proteomes" id="UP000053989">
    <property type="component" value="Unassembled WGS sequence"/>
</dbReference>
<evidence type="ECO:0000256" key="1">
    <source>
        <dbReference type="SAM" id="MobiDB-lite"/>
    </source>
</evidence>
<dbReference type="InParanoid" id="A0A0C2YP65"/>
<dbReference type="OrthoDB" id="3199698at2759"/>
<gene>
    <name evidence="2" type="ORF">SCLCIDRAFT_33365</name>
</gene>
<evidence type="ECO:0000313" key="2">
    <source>
        <dbReference type="EMBL" id="KIM51508.1"/>
    </source>
</evidence>
<protein>
    <submittedName>
        <fullName evidence="2">Uncharacterized protein</fullName>
    </submittedName>
</protein>
<dbReference type="EMBL" id="KN822253">
    <property type="protein sequence ID" value="KIM51508.1"/>
    <property type="molecule type" value="Genomic_DNA"/>
</dbReference>
<dbReference type="InterPro" id="IPR041078">
    <property type="entry name" value="Plavaka"/>
</dbReference>
<dbReference type="STRING" id="1036808.A0A0C2YP65"/>
<sequence length="664" mass="76058">MLANPDFADDMDYRPFREYDAKTSTHHWQDFMSGDWAWCQADMIAQDPDCLGSTFVLIVLGSDKMTVSVATGQNDYYPLYLSIGNIRNGIVLIGFLAMPKTTREHAGKVNFQNFRRQLFHTSLGRILKTFKLAMLKPEVTAFGDGHYWHVIYGFGPYIMNYEEQALLALHFPLDKLWNEYGIVGELVPFTNDFPRADIYELIVPDLLHQIIKGTFKDHLVEWVEKYLRHVHRDARASVILDDIDQRIAVMPSFPGLCCFPQGRHFKQWTGDDSKALMKVYLPAIEGHLPQGVISTFHAFLKFCYTVWRNVLTAKDLDYLDEVLTRFHQHHEIFKTAGVVATFSLPRRHSMKHYKQLIQLFSTPNGLCSSITESKHVKAVKKPYRHTSKYHALGQMLIINQQLDKLAASRVDFQSRGMLEGTCLSTVVETLTQEQLTEGDHQANEDNPHREPSVSNDDAQDNCEDVDRRRVEAHVHLAQTKQHKRANTVIALTDELNIPNLLELVQQFLCGQLYPDVHDPTNISHLECPGYYGDISIYNSASSTFYAPSDLSSVGGMCREYIRAMPAWRQEGPRYDCVFVITDPELEGMRGMDVACVLCFFSFKTQGKRYPCTVVRWFDRIGDMPDETTGMWMVHPSFIWGQQPNFAIIHVDAIFRAAHLIPIFG</sequence>
<reference evidence="3" key="2">
    <citation type="submission" date="2015-01" db="EMBL/GenBank/DDBJ databases">
        <title>Evolutionary Origins and Diversification of the Mycorrhizal Mutualists.</title>
        <authorList>
            <consortium name="DOE Joint Genome Institute"/>
            <consortium name="Mycorrhizal Genomics Consortium"/>
            <person name="Kohler A."/>
            <person name="Kuo A."/>
            <person name="Nagy L.G."/>
            <person name="Floudas D."/>
            <person name="Copeland A."/>
            <person name="Barry K.W."/>
            <person name="Cichocki N."/>
            <person name="Veneault-Fourrey C."/>
            <person name="LaButti K."/>
            <person name="Lindquist E.A."/>
            <person name="Lipzen A."/>
            <person name="Lundell T."/>
            <person name="Morin E."/>
            <person name="Murat C."/>
            <person name="Riley R."/>
            <person name="Ohm R."/>
            <person name="Sun H."/>
            <person name="Tunlid A."/>
            <person name="Henrissat B."/>
            <person name="Grigoriev I.V."/>
            <person name="Hibbett D.S."/>
            <person name="Martin F."/>
        </authorList>
    </citation>
    <scope>NUCLEOTIDE SEQUENCE [LARGE SCALE GENOMIC DNA]</scope>
    <source>
        <strain evidence="3">Foug A</strain>
    </source>
</reference>
<reference evidence="2 3" key="1">
    <citation type="submission" date="2014-04" db="EMBL/GenBank/DDBJ databases">
        <authorList>
            <consortium name="DOE Joint Genome Institute"/>
            <person name="Kuo A."/>
            <person name="Kohler A."/>
            <person name="Nagy L.G."/>
            <person name="Floudas D."/>
            <person name="Copeland A."/>
            <person name="Barry K.W."/>
            <person name="Cichocki N."/>
            <person name="Veneault-Fourrey C."/>
            <person name="LaButti K."/>
            <person name="Lindquist E.A."/>
            <person name="Lipzen A."/>
            <person name="Lundell T."/>
            <person name="Morin E."/>
            <person name="Murat C."/>
            <person name="Sun H."/>
            <person name="Tunlid A."/>
            <person name="Henrissat B."/>
            <person name="Grigoriev I.V."/>
            <person name="Hibbett D.S."/>
            <person name="Martin F."/>
            <person name="Nordberg H.P."/>
            <person name="Cantor M.N."/>
            <person name="Hua S.X."/>
        </authorList>
    </citation>
    <scope>NUCLEOTIDE SEQUENCE [LARGE SCALE GENOMIC DNA]</scope>
    <source>
        <strain evidence="2 3">Foug A</strain>
    </source>
</reference>
<keyword evidence="3" id="KW-1185">Reference proteome</keyword>
<dbReference type="AlphaFoldDB" id="A0A0C2YP65"/>
<proteinExistence type="predicted"/>
<feature type="region of interest" description="Disordered" evidence="1">
    <location>
        <begin position="437"/>
        <end position="462"/>
    </location>
</feature>
<name>A0A0C2YP65_9AGAM</name>
<dbReference type="Pfam" id="PF18759">
    <property type="entry name" value="Plavaka"/>
    <property type="match status" value="2"/>
</dbReference>
<dbReference type="HOGENOM" id="CLU_006344_1_0_1"/>
<feature type="compositionally biased region" description="Basic and acidic residues" evidence="1">
    <location>
        <begin position="437"/>
        <end position="451"/>
    </location>
</feature>
<evidence type="ECO:0000313" key="3">
    <source>
        <dbReference type="Proteomes" id="UP000053989"/>
    </source>
</evidence>
<accession>A0A0C2YP65</accession>
<organism evidence="2 3">
    <name type="scientific">Scleroderma citrinum Foug A</name>
    <dbReference type="NCBI Taxonomy" id="1036808"/>
    <lineage>
        <taxon>Eukaryota</taxon>
        <taxon>Fungi</taxon>
        <taxon>Dikarya</taxon>
        <taxon>Basidiomycota</taxon>
        <taxon>Agaricomycotina</taxon>
        <taxon>Agaricomycetes</taxon>
        <taxon>Agaricomycetidae</taxon>
        <taxon>Boletales</taxon>
        <taxon>Sclerodermatineae</taxon>
        <taxon>Sclerodermataceae</taxon>
        <taxon>Scleroderma</taxon>
    </lineage>
</organism>